<evidence type="ECO:0000256" key="6">
    <source>
        <dbReference type="ARBA" id="ARBA00023136"/>
    </source>
</evidence>
<dbReference type="PANTHER" id="PTHR35529">
    <property type="entry name" value="MANGANESE EFFLUX PUMP MNTP-RELATED"/>
    <property type="match status" value="1"/>
</dbReference>
<evidence type="ECO:0000256" key="5">
    <source>
        <dbReference type="ARBA" id="ARBA00023065"/>
    </source>
</evidence>
<evidence type="ECO:0000256" key="1">
    <source>
        <dbReference type="ARBA" id="ARBA00022448"/>
    </source>
</evidence>
<comment type="subcellular location">
    <subcellularLocation>
        <location evidence="8">Cell membrane</location>
        <topology evidence="8">Multi-pass membrane protein</topology>
    </subcellularLocation>
</comment>
<evidence type="ECO:0000256" key="4">
    <source>
        <dbReference type="ARBA" id="ARBA00022989"/>
    </source>
</evidence>
<dbReference type="GO" id="GO:0005384">
    <property type="term" value="F:manganese ion transmembrane transporter activity"/>
    <property type="evidence" value="ECO:0007669"/>
    <property type="project" value="UniProtKB-UniRule"/>
</dbReference>
<dbReference type="GO" id="GO:0005886">
    <property type="term" value="C:plasma membrane"/>
    <property type="evidence" value="ECO:0007669"/>
    <property type="project" value="UniProtKB-SubCell"/>
</dbReference>
<reference evidence="9 10" key="1">
    <citation type="submission" date="2013-08" db="EMBL/GenBank/DDBJ databases">
        <authorList>
            <person name="Huang J."/>
            <person name="Wang G."/>
        </authorList>
    </citation>
    <scope>NUCLEOTIDE SEQUENCE [LARGE SCALE GENOMIC DNA]</scope>
    <source>
        <strain evidence="9 10">BH030004</strain>
    </source>
</reference>
<keyword evidence="6 8" id="KW-0472">Membrane</keyword>
<keyword evidence="3 8" id="KW-0812">Transmembrane</keyword>
<evidence type="ECO:0000256" key="2">
    <source>
        <dbReference type="ARBA" id="ARBA00022475"/>
    </source>
</evidence>
<evidence type="ECO:0000256" key="7">
    <source>
        <dbReference type="ARBA" id="ARBA00023211"/>
    </source>
</evidence>
<feature type="transmembrane region" description="Helical" evidence="8">
    <location>
        <begin position="106"/>
        <end position="129"/>
    </location>
</feature>
<keyword evidence="5 8" id="KW-0406">Ion transport</keyword>
<dbReference type="InterPro" id="IPR022929">
    <property type="entry name" value="Put_MntP"/>
</dbReference>
<keyword evidence="7 8" id="KW-0464">Manganese</keyword>
<accession>A0A0A5G827</accession>
<evidence type="ECO:0000313" key="9">
    <source>
        <dbReference type="EMBL" id="KGX87265.1"/>
    </source>
</evidence>
<sequence length="185" mass="19448">MLSVAYIGEFITLSLMAIALGMDAFSVGLGMGMIPLRLRRIFSIGVVVGLFHVIMPFAGIILGHFLSSHLGSIATYAGGILLLILGVQMFLSSFKDDAGPMIKPIGMGLIVFALSVSLDSFSVGLSLGMSNVRTALTLILFGAFSTILTWGGLLLGKKVRGVLGKYSEMLGGSILCSFGLQLILN</sequence>
<evidence type="ECO:0000256" key="8">
    <source>
        <dbReference type="HAMAP-Rule" id="MF_01521"/>
    </source>
</evidence>
<dbReference type="HAMAP" id="MF_01521">
    <property type="entry name" value="MntP_pump"/>
    <property type="match status" value="1"/>
</dbReference>
<protein>
    <recommendedName>
        <fullName evidence="8">Putative manganese efflux pump MntP</fullName>
    </recommendedName>
</protein>
<dbReference type="eggNOG" id="COG1971">
    <property type="taxonomic scope" value="Bacteria"/>
</dbReference>
<dbReference type="Proteomes" id="UP000030403">
    <property type="component" value="Unassembled WGS sequence"/>
</dbReference>
<keyword evidence="10" id="KW-1185">Reference proteome</keyword>
<evidence type="ECO:0000313" key="10">
    <source>
        <dbReference type="Proteomes" id="UP000030403"/>
    </source>
</evidence>
<gene>
    <name evidence="8" type="primary">mntP</name>
    <name evidence="9" type="ORF">N783_10045</name>
</gene>
<evidence type="ECO:0000256" key="3">
    <source>
        <dbReference type="ARBA" id="ARBA00022692"/>
    </source>
</evidence>
<feature type="transmembrane region" description="Helical" evidence="8">
    <location>
        <begin position="6"/>
        <end position="29"/>
    </location>
</feature>
<comment type="caution">
    <text evidence="9">The sequence shown here is derived from an EMBL/GenBank/DDBJ whole genome shotgun (WGS) entry which is preliminary data.</text>
</comment>
<dbReference type="AlphaFoldDB" id="A0A0A5G827"/>
<dbReference type="Pfam" id="PF02659">
    <property type="entry name" value="Mntp"/>
    <property type="match status" value="1"/>
</dbReference>
<keyword evidence="2 8" id="KW-1003">Cell membrane</keyword>
<feature type="transmembrane region" description="Helical" evidence="8">
    <location>
        <begin position="73"/>
        <end position="94"/>
    </location>
</feature>
<dbReference type="InterPro" id="IPR003810">
    <property type="entry name" value="Mntp/YtaF"/>
</dbReference>
<feature type="transmembrane region" description="Helical" evidence="8">
    <location>
        <begin position="41"/>
        <end position="67"/>
    </location>
</feature>
<dbReference type="EMBL" id="AVPF01000025">
    <property type="protein sequence ID" value="KGX87265.1"/>
    <property type="molecule type" value="Genomic_DNA"/>
</dbReference>
<name>A0A0A5G827_9BACI</name>
<organism evidence="9 10">
    <name type="scientific">Pontibacillus marinus BH030004 = DSM 16465</name>
    <dbReference type="NCBI Taxonomy" id="1385511"/>
    <lineage>
        <taxon>Bacteria</taxon>
        <taxon>Bacillati</taxon>
        <taxon>Bacillota</taxon>
        <taxon>Bacilli</taxon>
        <taxon>Bacillales</taxon>
        <taxon>Bacillaceae</taxon>
        <taxon>Pontibacillus</taxon>
    </lineage>
</organism>
<keyword evidence="1 8" id="KW-0813">Transport</keyword>
<dbReference type="PANTHER" id="PTHR35529:SF1">
    <property type="entry name" value="MANGANESE EFFLUX PUMP MNTP-RELATED"/>
    <property type="match status" value="1"/>
</dbReference>
<comment type="similarity">
    <text evidence="8">Belongs to the MntP (TC 9.B.29) family.</text>
</comment>
<proteinExistence type="inferred from homology"/>
<comment type="function">
    <text evidence="8">Probably functions as a manganese efflux pump.</text>
</comment>
<keyword evidence="4 8" id="KW-1133">Transmembrane helix</keyword>
<dbReference type="STRING" id="1385511.GCA_000425225_00371"/>
<feature type="transmembrane region" description="Helical" evidence="8">
    <location>
        <begin position="135"/>
        <end position="155"/>
    </location>
</feature>